<feature type="transmembrane region" description="Helical" evidence="6">
    <location>
        <begin position="87"/>
        <end position="105"/>
    </location>
</feature>
<feature type="transmembrane region" description="Helical" evidence="6">
    <location>
        <begin position="229"/>
        <end position="248"/>
    </location>
</feature>
<accession>A0ABR7NA49</accession>
<dbReference type="EMBL" id="JACRSZ010000008">
    <property type="protein sequence ID" value="MBC8573290.1"/>
    <property type="molecule type" value="Genomic_DNA"/>
</dbReference>
<feature type="transmembrane region" description="Helical" evidence="6">
    <location>
        <begin position="20"/>
        <end position="40"/>
    </location>
</feature>
<evidence type="ECO:0000256" key="3">
    <source>
        <dbReference type="ARBA" id="ARBA00022692"/>
    </source>
</evidence>
<dbReference type="PANTHER" id="PTHR32322">
    <property type="entry name" value="INNER MEMBRANE TRANSPORTER"/>
    <property type="match status" value="1"/>
</dbReference>
<dbReference type="Pfam" id="PF00892">
    <property type="entry name" value="EamA"/>
    <property type="match status" value="2"/>
</dbReference>
<feature type="transmembrane region" description="Helical" evidence="6">
    <location>
        <begin position="142"/>
        <end position="160"/>
    </location>
</feature>
<comment type="similarity">
    <text evidence="2">Belongs to the EamA transporter family.</text>
</comment>
<evidence type="ECO:0000256" key="2">
    <source>
        <dbReference type="ARBA" id="ARBA00007362"/>
    </source>
</evidence>
<keyword evidence="4 6" id="KW-1133">Transmembrane helix</keyword>
<reference evidence="8 9" key="1">
    <citation type="submission" date="2020-08" db="EMBL/GenBank/DDBJ databases">
        <title>Genome public.</title>
        <authorList>
            <person name="Liu C."/>
            <person name="Sun Q."/>
        </authorList>
    </citation>
    <scope>NUCLEOTIDE SEQUENCE [LARGE SCALE GENOMIC DNA]</scope>
    <source>
        <strain evidence="8 9">NSJ-46</strain>
    </source>
</reference>
<keyword evidence="5 6" id="KW-0472">Membrane</keyword>
<evidence type="ECO:0000256" key="5">
    <source>
        <dbReference type="ARBA" id="ARBA00023136"/>
    </source>
</evidence>
<evidence type="ECO:0000256" key="6">
    <source>
        <dbReference type="SAM" id="Phobius"/>
    </source>
</evidence>
<feature type="transmembrane region" description="Helical" evidence="6">
    <location>
        <begin position="166"/>
        <end position="186"/>
    </location>
</feature>
<feature type="transmembrane region" description="Helical" evidence="6">
    <location>
        <begin position="198"/>
        <end position="217"/>
    </location>
</feature>
<proteinExistence type="inferred from homology"/>
<dbReference type="InterPro" id="IPR000620">
    <property type="entry name" value="EamA_dom"/>
</dbReference>
<dbReference type="InterPro" id="IPR037185">
    <property type="entry name" value="EmrE-like"/>
</dbReference>
<evidence type="ECO:0000256" key="1">
    <source>
        <dbReference type="ARBA" id="ARBA00004141"/>
    </source>
</evidence>
<sequence>MHKNDKNKINTKKGTIIGTFLTIAGGILWGISGVCGQFLFQNKDVTASWLVPLRLVTAGFLLLCYYLIRDKRKVFDIWKTKRNRIDIIIYGLAGMMLCQYSYFQTIEWSNAGTATVIQYLGPALIVVWVCLQTRRLPEKKEVLGVILAVTGIFLIATHGNPTTLALSQKALIMGLISAVSVVIYTVKPARMQAEFDTPLILAWGMLIGGTALTIAFRPWNNKVIFDGETFTALTFIILFGTMAGFSMYMTGVKMIGSVKASLYSCVEPVASMVLTAVWMKVSFTTPDLIGTVFVIATIIILALPTPLKKGSDSACMKLCKNQEEV</sequence>
<dbReference type="PANTHER" id="PTHR32322:SF2">
    <property type="entry name" value="EAMA DOMAIN-CONTAINING PROTEIN"/>
    <property type="match status" value="1"/>
</dbReference>
<evidence type="ECO:0000313" key="9">
    <source>
        <dbReference type="Proteomes" id="UP000657421"/>
    </source>
</evidence>
<feature type="transmembrane region" description="Helical" evidence="6">
    <location>
        <begin position="260"/>
        <end position="282"/>
    </location>
</feature>
<organism evidence="8 9">
    <name type="scientific">Jingyaoa shaoxingensis</name>
    <dbReference type="NCBI Taxonomy" id="2763671"/>
    <lineage>
        <taxon>Bacteria</taxon>
        <taxon>Bacillati</taxon>
        <taxon>Bacillota</taxon>
        <taxon>Clostridia</taxon>
        <taxon>Lachnospirales</taxon>
        <taxon>Lachnospiraceae</taxon>
        <taxon>Jingyaoa</taxon>
    </lineage>
</organism>
<dbReference type="RefSeq" id="WP_249308412.1">
    <property type="nucleotide sequence ID" value="NZ_JACRSZ010000008.1"/>
</dbReference>
<evidence type="ECO:0000313" key="8">
    <source>
        <dbReference type="EMBL" id="MBC8573290.1"/>
    </source>
</evidence>
<feature type="transmembrane region" description="Helical" evidence="6">
    <location>
        <begin position="46"/>
        <end position="67"/>
    </location>
</feature>
<keyword evidence="3 6" id="KW-0812">Transmembrane</keyword>
<dbReference type="Proteomes" id="UP000657421">
    <property type="component" value="Unassembled WGS sequence"/>
</dbReference>
<feature type="domain" description="EamA" evidence="7">
    <location>
        <begin position="17"/>
        <end position="156"/>
    </location>
</feature>
<comment type="subcellular location">
    <subcellularLocation>
        <location evidence="1">Membrane</location>
        <topology evidence="1">Multi-pass membrane protein</topology>
    </subcellularLocation>
</comment>
<dbReference type="InterPro" id="IPR050638">
    <property type="entry name" value="AA-Vitamin_Transporters"/>
</dbReference>
<feature type="domain" description="EamA" evidence="7">
    <location>
        <begin position="169"/>
        <end position="301"/>
    </location>
</feature>
<comment type="caution">
    <text evidence="8">The sequence shown here is derived from an EMBL/GenBank/DDBJ whole genome shotgun (WGS) entry which is preliminary data.</text>
</comment>
<feature type="transmembrane region" description="Helical" evidence="6">
    <location>
        <begin position="288"/>
        <end position="307"/>
    </location>
</feature>
<name>A0ABR7NA49_9FIRM</name>
<protein>
    <submittedName>
        <fullName evidence="8">EamA family transporter</fullName>
    </submittedName>
</protein>
<keyword evidence="9" id="KW-1185">Reference proteome</keyword>
<feature type="transmembrane region" description="Helical" evidence="6">
    <location>
        <begin position="111"/>
        <end position="130"/>
    </location>
</feature>
<evidence type="ECO:0000256" key="4">
    <source>
        <dbReference type="ARBA" id="ARBA00022989"/>
    </source>
</evidence>
<gene>
    <name evidence="8" type="ORF">H8716_09365</name>
</gene>
<evidence type="ECO:0000259" key="7">
    <source>
        <dbReference type="Pfam" id="PF00892"/>
    </source>
</evidence>
<dbReference type="SUPFAM" id="SSF103481">
    <property type="entry name" value="Multidrug resistance efflux transporter EmrE"/>
    <property type="match status" value="2"/>
</dbReference>